<evidence type="ECO:0000313" key="4">
    <source>
        <dbReference type="Proteomes" id="UP000008021"/>
    </source>
</evidence>
<dbReference type="Proteomes" id="UP000008021">
    <property type="component" value="Chromosome 3"/>
</dbReference>
<evidence type="ECO:0000313" key="3">
    <source>
        <dbReference type="EnsemblPlants" id="OMERI03G24960.2"/>
    </source>
</evidence>
<dbReference type="InterPro" id="IPR003676">
    <property type="entry name" value="SAUR_fam"/>
</dbReference>
<dbReference type="HOGENOM" id="CLU_1597094_0_0_1"/>
<dbReference type="PANTHER" id="PTHR31374">
    <property type="entry name" value="AUXIN-INDUCED PROTEIN-LIKE-RELATED"/>
    <property type="match status" value="1"/>
</dbReference>
<evidence type="ECO:0000256" key="2">
    <source>
        <dbReference type="SAM" id="MobiDB-lite"/>
    </source>
</evidence>
<dbReference type="AlphaFoldDB" id="A0A0E0D484"/>
<accession>A0A0E0D484</accession>
<evidence type="ECO:0000256" key="1">
    <source>
        <dbReference type="ARBA" id="ARBA00006974"/>
    </source>
</evidence>
<evidence type="ECO:0008006" key="5">
    <source>
        <dbReference type="Google" id="ProtNLM"/>
    </source>
</evidence>
<dbReference type="GO" id="GO:0009733">
    <property type="term" value="P:response to auxin"/>
    <property type="evidence" value="ECO:0007669"/>
    <property type="project" value="InterPro"/>
</dbReference>
<protein>
    <recommendedName>
        <fullName evidence="5">Auxin responsive protein</fullName>
    </recommendedName>
</protein>
<reference evidence="3" key="2">
    <citation type="submission" date="2018-05" db="EMBL/GenBank/DDBJ databases">
        <title>OmerRS3 (Oryza meridionalis Reference Sequence Version 3).</title>
        <authorList>
            <person name="Zhang J."/>
            <person name="Kudrna D."/>
            <person name="Lee S."/>
            <person name="Talag J."/>
            <person name="Welchert J."/>
            <person name="Wing R.A."/>
        </authorList>
    </citation>
    <scope>NUCLEOTIDE SEQUENCE [LARGE SCALE GENOMIC DNA]</scope>
    <source>
        <strain evidence="3">cv. OR44</strain>
    </source>
</reference>
<feature type="region of interest" description="Disordered" evidence="2">
    <location>
        <begin position="1"/>
        <end position="35"/>
    </location>
</feature>
<feature type="compositionally biased region" description="Polar residues" evidence="2">
    <location>
        <begin position="143"/>
        <end position="155"/>
    </location>
</feature>
<proteinExistence type="inferred from homology"/>
<dbReference type="Gramene" id="OMERI03G24960.2">
    <property type="protein sequence ID" value="OMERI03G24960.2"/>
    <property type="gene ID" value="OMERI03G24960"/>
</dbReference>
<dbReference type="PANTHER" id="PTHR31374:SF261">
    <property type="entry name" value="OS01G0768333 PROTEIN"/>
    <property type="match status" value="1"/>
</dbReference>
<reference evidence="3" key="1">
    <citation type="submission" date="2015-04" db="UniProtKB">
        <authorList>
            <consortium name="EnsemblPlants"/>
        </authorList>
    </citation>
    <scope>IDENTIFICATION</scope>
</reference>
<comment type="similarity">
    <text evidence="1">Belongs to the ARG7 family.</text>
</comment>
<sequence>MVYWRSKSGGGGASPRRDNGGEDDQVPRGHVPMVAGDGGERVMVPVRLLGDPCIAELLAMAAQQYGYGQPGVLRVPCDAGHFRRVVECALRKDGGRAKLGDKTLICTRLPTTLEEDLAFCYTDPQFHIKNKNKNIKNETRTQSLLHQRSDPSVASITAPPVHHFSPR</sequence>
<dbReference type="Pfam" id="PF02519">
    <property type="entry name" value="Auxin_inducible"/>
    <property type="match status" value="1"/>
</dbReference>
<name>A0A0E0D484_9ORYZ</name>
<dbReference type="EnsemblPlants" id="OMERI03G24960.2">
    <property type="protein sequence ID" value="OMERI03G24960.2"/>
    <property type="gene ID" value="OMERI03G24960"/>
</dbReference>
<keyword evidence="4" id="KW-1185">Reference proteome</keyword>
<feature type="region of interest" description="Disordered" evidence="2">
    <location>
        <begin position="143"/>
        <end position="167"/>
    </location>
</feature>
<organism evidence="3">
    <name type="scientific">Oryza meridionalis</name>
    <dbReference type="NCBI Taxonomy" id="40149"/>
    <lineage>
        <taxon>Eukaryota</taxon>
        <taxon>Viridiplantae</taxon>
        <taxon>Streptophyta</taxon>
        <taxon>Embryophyta</taxon>
        <taxon>Tracheophyta</taxon>
        <taxon>Spermatophyta</taxon>
        <taxon>Magnoliopsida</taxon>
        <taxon>Liliopsida</taxon>
        <taxon>Poales</taxon>
        <taxon>Poaceae</taxon>
        <taxon>BOP clade</taxon>
        <taxon>Oryzoideae</taxon>
        <taxon>Oryzeae</taxon>
        <taxon>Oryzinae</taxon>
        <taxon>Oryza</taxon>
    </lineage>
</organism>